<gene>
    <name evidence="3" type="ORF">RG47T_4874</name>
</gene>
<keyword evidence="2" id="KW-0732">Signal</keyword>
<feature type="compositionally biased region" description="Basic and acidic residues" evidence="1">
    <location>
        <begin position="68"/>
        <end position="94"/>
    </location>
</feature>
<dbReference type="STRING" id="1302689.RG47T_4874"/>
<dbReference type="RefSeq" id="WP_074492373.1">
    <property type="nucleotide sequence ID" value="NZ_FPAM01000003.1"/>
</dbReference>
<feature type="chain" id="PRO_5010372156" description="Adhesin domain-containing protein" evidence="2">
    <location>
        <begin position="23"/>
        <end position="432"/>
    </location>
</feature>
<evidence type="ECO:0000313" key="4">
    <source>
        <dbReference type="Proteomes" id="UP000186720"/>
    </source>
</evidence>
<sequence>MKMFKNTILAMLCLIFTNNAIAQQGPNGNNAPVTGSYYTDTTQTDTSNYREKMHRLQDQMHTVQKQMNELRNEESKRTSERAQARADRMNKSYENDDNSNGSRSYMRGDESIDKKIASGEVKEKAKPYTKSYTISSADKVQIENTFGKVVVNTWAKNEVKVDVEVKADADNDADAQKLLDRVNIRDSKEGDVVAFKTDIEKNEEDNNWGSWGDSGDSHIRRVVINYTVYMPAKNALNIANKFGNVTIPDMSGKVTLDLKFGSLAAQQLSNPLNDISIKFGDATIATLNSDEFTIAYGTAKIGLADKLKAKVSFAGLDVNKLTSSGDVTLKYTRGGTGFKVGELDKNLKTLNIDASFSKVLLNANDGFDFDVSTKMGGFNYDDANVNVTSKTPAEGEHTYYNPNKTYKGHAGKGGADKTVTIKSNFTSIKFDQ</sequence>
<dbReference type="EMBL" id="MPPL01000001">
    <property type="protein sequence ID" value="OKS89390.1"/>
    <property type="molecule type" value="Genomic_DNA"/>
</dbReference>
<evidence type="ECO:0000256" key="2">
    <source>
        <dbReference type="SAM" id="SignalP"/>
    </source>
</evidence>
<protein>
    <recommendedName>
        <fullName evidence="5">Adhesin domain-containing protein</fullName>
    </recommendedName>
</protein>
<dbReference type="AlphaFoldDB" id="A0A1Q6A5U6"/>
<feature type="signal peptide" evidence="2">
    <location>
        <begin position="1"/>
        <end position="22"/>
    </location>
</feature>
<comment type="caution">
    <text evidence="3">The sequence shown here is derived from an EMBL/GenBank/DDBJ whole genome shotgun (WGS) entry which is preliminary data.</text>
</comment>
<evidence type="ECO:0008006" key="5">
    <source>
        <dbReference type="Google" id="ProtNLM"/>
    </source>
</evidence>
<proteinExistence type="predicted"/>
<dbReference type="Proteomes" id="UP000186720">
    <property type="component" value="Unassembled WGS sequence"/>
</dbReference>
<dbReference type="OrthoDB" id="1117657at2"/>
<feature type="region of interest" description="Disordered" evidence="1">
    <location>
        <begin position="66"/>
        <end position="111"/>
    </location>
</feature>
<evidence type="ECO:0000313" key="3">
    <source>
        <dbReference type="EMBL" id="OKS89390.1"/>
    </source>
</evidence>
<evidence type="ECO:0000256" key="1">
    <source>
        <dbReference type="SAM" id="MobiDB-lite"/>
    </source>
</evidence>
<name>A0A1Q6A5U6_9SPHI</name>
<accession>A0A1Q6A5U6</accession>
<organism evidence="3 4">
    <name type="scientific">Mucilaginibacter polytrichastri</name>
    <dbReference type="NCBI Taxonomy" id="1302689"/>
    <lineage>
        <taxon>Bacteria</taxon>
        <taxon>Pseudomonadati</taxon>
        <taxon>Bacteroidota</taxon>
        <taxon>Sphingobacteriia</taxon>
        <taxon>Sphingobacteriales</taxon>
        <taxon>Sphingobacteriaceae</taxon>
        <taxon>Mucilaginibacter</taxon>
    </lineage>
</organism>
<reference evidence="3 4" key="1">
    <citation type="submission" date="2016-11" db="EMBL/GenBank/DDBJ databases">
        <title>Whole Genome Sequencing of Mucilaginibacter polytrichastri RG4-7(T) isolated from the moss sample.</title>
        <authorList>
            <person name="Li Y."/>
        </authorList>
    </citation>
    <scope>NUCLEOTIDE SEQUENCE [LARGE SCALE GENOMIC DNA]</scope>
    <source>
        <strain evidence="3 4">RG4-7</strain>
    </source>
</reference>
<keyword evidence="4" id="KW-1185">Reference proteome</keyword>